<keyword evidence="2" id="KW-0378">Hydrolase</keyword>
<keyword evidence="3" id="KW-0732">Signal</keyword>
<dbReference type="PROSITE" id="PS00778">
    <property type="entry name" value="HIS_ACID_PHOSPHAT_2"/>
    <property type="match status" value="1"/>
</dbReference>
<feature type="chain" id="PRO_5045988393" evidence="3">
    <location>
        <begin position="20"/>
        <end position="382"/>
    </location>
</feature>
<evidence type="ECO:0000313" key="4">
    <source>
        <dbReference type="EMBL" id="KAJ6245351.1"/>
    </source>
</evidence>
<comment type="similarity">
    <text evidence="1">Belongs to the histidine acid phosphatase family.</text>
</comment>
<evidence type="ECO:0000256" key="1">
    <source>
        <dbReference type="ARBA" id="ARBA00005375"/>
    </source>
</evidence>
<evidence type="ECO:0000313" key="5">
    <source>
        <dbReference type="Proteomes" id="UP001150062"/>
    </source>
</evidence>
<dbReference type="PANTHER" id="PTHR11567:SF110">
    <property type="entry name" value="2-PHOSPHOXYLOSE PHOSPHATASE 1"/>
    <property type="match status" value="1"/>
</dbReference>
<keyword evidence="5" id="KW-1185">Reference proteome</keyword>
<dbReference type="SUPFAM" id="SSF53254">
    <property type="entry name" value="Phosphoglycerate mutase-like"/>
    <property type="match status" value="1"/>
</dbReference>
<comment type="caution">
    <text evidence="4">The sequence shown here is derived from an EMBL/GenBank/DDBJ whole genome shotgun (WGS) entry which is preliminary data.</text>
</comment>
<dbReference type="Pfam" id="PF00328">
    <property type="entry name" value="His_Phos_2"/>
    <property type="match status" value="1"/>
</dbReference>
<dbReference type="InterPro" id="IPR000560">
    <property type="entry name" value="His_Pase_clade-2"/>
</dbReference>
<dbReference type="InterPro" id="IPR029033">
    <property type="entry name" value="His_PPase_superfam"/>
</dbReference>
<gene>
    <name evidence="4" type="ORF">M0813_20303</name>
</gene>
<dbReference type="Gene3D" id="3.40.50.1240">
    <property type="entry name" value="Phosphoglycerate mutase-like"/>
    <property type="match status" value="1"/>
</dbReference>
<accession>A0ABQ8YL90</accession>
<dbReference type="InterPro" id="IPR033379">
    <property type="entry name" value="Acid_Pase_AS"/>
</dbReference>
<evidence type="ECO:0000256" key="2">
    <source>
        <dbReference type="ARBA" id="ARBA00022801"/>
    </source>
</evidence>
<feature type="signal peptide" evidence="3">
    <location>
        <begin position="1"/>
        <end position="19"/>
    </location>
</feature>
<dbReference type="EMBL" id="JAOAOG010000145">
    <property type="protein sequence ID" value="KAJ6245351.1"/>
    <property type="molecule type" value="Genomic_DNA"/>
</dbReference>
<sequence>MNRLSYFILISLIVLITTASKLEFAAVFTRHGDRTPIKNFPDDGTEWFCQENELQVPSQNLDTSVSTTRLYRKMYLPNRNVLPGNCTYGQLTTIGAKQHQELGKYFHSRYIEQYKILPEVLDRDTFWIRSTNYYRTLQSAEFFLYGLYPLESRSDQEIINIHTMDKEHENMHYNPSGCPKLSVVRSEIYKSKLYLDWTTSISPFLDKLKKIFNINDFDEHNLYNIYSNMEARKCHKKQIPDGLTEEIWQELIVQAGNYANLVFGNHTLNSLAIGTYIQELVDLFDSKISGELKHNFHLYSAHDSGIILVLSALHCFDNLPPEYASNLQFELFNINDSHYIQLLYNHKPLVIPGCGETLCPYEAFKQIALKAVLPDPHKSCQI</sequence>
<dbReference type="Proteomes" id="UP001150062">
    <property type="component" value="Unassembled WGS sequence"/>
</dbReference>
<proteinExistence type="inferred from homology"/>
<name>A0ABQ8YL90_9EUKA</name>
<protein>
    <submittedName>
        <fullName evidence="4">Lysophosphatidic acid phosphatase type 6</fullName>
    </submittedName>
</protein>
<organism evidence="4 5">
    <name type="scientific">Anaeramoeba flamelloides</name>
    <dbReference type="NCBI Taxonomy" id="1746091"/>
    <lineage>
        <taxon>Eukaryota</taxon>
        <taxon>Metamonada</taxon>
        <taxon>Anaeramoebidae</taxon>
        <taxon>Anaeramoeba</taxon>
    </lineage>
</organism>
<evidence type="ECO:0000256" key="3">
    <source>
        <dbReference type="SAM" id="SignalP"/>
    </source>
</evidence>
<dbReference type="PANTHER" id="PTHR11567">
    <property type="entry name" value="ACID PHOSPHATASE-RELATED"/>
    <property type="match status" value="1"/>
</dbReference>
<reference evidence="4" key="1">
    <citation type="submission" date="2022-08" db="EMBL/GenBank/DDBJ databases">
        <title>Novel sulfate-reducing endosymbionts in the free-living metamonad Anaeramoeba.</title>
        <authorList>
            <person name="Jerlstrom-Hultqvist J."/>
            <person name="Cepicka I."/>
            <person name="Gallot-Lavallee L."/>
            <person name="Salas-Leiva D."/>
            <person name="Curtis B.A."/>
            <person name="Zahonova K."/>
            <person name="Pipaliya S."/>
            <person name="Dacks J."/>
            <person name="Roger A.J."/>
        </authorList>
    </citation>
    <scope>NUCLEOTIDE SEQUENCE</scope>
    <source>
        <strain evidence="4">Schooner1</strain>
    </source>
</reference>
<dbReference type="CDD" id="cd07061">
    <property type="entry name" value="HP_HAP_like"/>
    <property type="match status" value="1"/>
</dbReference>
<dbReference type="InterPro" id="IPR050645">
    <property type="entry name" value="Histidine_acid_phosphatase"/>
</dbReference>